<feature type="domain" description="Squalene cyclase N-terminal" evidence="7">
    <location>
        <begin position="132"/>
        <end position="398"/>
    </location>
</feature>
<dbReference type="PROSITE" id="PS01074">
    <property type="entry name" value="TERPENE_SYNTHASES"/>
    <property type="match status" value="1"/>
</dbReference>
<dbReference type="PANTHER" id="PTHR11764">
    <property type="entry name" value="TERPENE CYCLASE/MUTASE FAMILY MEMBER"/>
    <property type="match status" value="1"/>
</dbReference>
<dbReference type="GO" id="GO:0016104">
    <property type="term" value="P:triterpenoid biosynthetic process"/>
    <property type="evidence" value="ECO:0007669"/>
    <property type="project" value="InterPro"/>
</dbReference>
<feature type="region of interest" description="Disordered" evidence="5">
    <location>
        <begin position="93"/>
        <end position="118"/>
    </location>
</feature>
<organism evidence="8 9">
    <name type="scientific">Chloropicon roscoffensis</name>
    <dbReference type="NCBI Taxonomy" id="1461544"/>
    <lineage>
        <taxon>Eukaryota</taxon>
        <taxon>Viridiplantae</taxon>
        <taxon>Chlorophyta</taxon>
        <taxon>Chloropicophyceae</taxon>
        <taxon>Chloropicales</taxon>
        <taxon>Chloropicaceae</taxon>
        <taxon>Chloropicon</taxon>
    </lineage>
</organism>
<dbReference type="CDD" id="cd02892">
    <property type="entry name" value="SQCY_1"/>
    <property type="match status" value="1"/>
</dbReference>
<dbReference type="InterPro" id="IPR008930">
    <property type="entry name" value="Terpenoid_cyclase/PrenylTrfase"/>
</dbReference>
<dbReference type="Proteomes" id="UP001472866">
    <property type="component" value="Chromosome 03"/>
</dbReference>
<dbReference type="SFLD" id="SFLDG01016">
    <property type="entry name" value="Prenyltransferase_Like_2"/>
    <property type="match status" value="1"/>
</dbReference>
<dbReference type="GO" id="GO:0031559">
    <property type="term" value="F:oxidosqualene cyclase activity"/>
    <property type="evidence" value="ECO:0007669"/>
    <property type="project" value="UniProtKB-ARBA"/>
</dbReference>
<evidence type="ECO:0000256" key="5">
    <source>
        <dbReference type="SAM" id="MobiDB-lite"/>
    </source>
</evidence>
<sequence length="794" mass="90489">MWKLRSAKEGRDCITDEGLPLRTLCDLKGRQVWEYVTQDEEPASTKTAELDACERARDEYVRKRRDEGVKHSADELLRIQQCGPNYMDVVRVRKKGKQKRSASSTKEEHQGTPVDRNDFDEAVSGGLDFYQQLQMEDGHWPGDYGGPMFLMPGLVITCYVTGTMGTVLGDARVTEMTRYLRNQQNPDGGYGLHIEGHSTMFGTVLTYVSLRLLGAKASDPHCARARKWILLHGGATLIPSWGKFWLSVLGCFDWDGLNPVPPEVWLLPYSGKSGIGWAHPGRFWCHCRMVYLPMSYIYGARITGECTGLVGEIRKEIFLKPYEEVDWNKARNECAKEDLYYPHPLLQDALWYTLYKLEYMLLPGRPLHFLRKKALAETIKHITYEDENTRYVCIGPVNKVMNMLCRWHEDPQGDAFKMHASRIPDYLWVAEDGMKMQGYNGSQCWDTTFAVQAIVSTGEASRVMECVRRAADYIESTQVREDCPGDLESWYRHISKGAWPFSTRDHGWPISDCSSEGLKATLALEPLVGEFISDDRLDDCVNVILSYQNKTGGWATYENTRSFAQLELINPAETFGDIVIDYDYVECSSACITAIAAYLRRQRGGGEWRSRHPRATLERALRDGKRFVESIQKADGSWYGSWGVCFTYAAWFGCEALEACDGVLGTDSRERLERCADFLLERQRPDGGWGESYLSCELKQYSQLPEDEPSHVVNTAWAILALIKAKQHLRDPRPLHRAARALLDQQLPCGDWPQQHISGVFNRNCMITYANYRNLFPLWALGEYRSHVLDLGGK</sequence>
<evidence type="ECO:0000256" key="3">
    <source>
        <dbReference type="ARBA" id="ARBA00023235"/>
    </source>
</evidence>
<accession>A0AAX4P3A6</accession>
<dbReference type="InterPro" id="IPR018333">
    <property type="entry name" value="Squalene_cyclase"/>
</dbReference>
<feature type="domain" description="Squalene cyclase C-terminal" evidence="6">
    <location>
        <begin position="442"/>
        <end position="785"/>
    </location>
</feature>
<dbReference type="EMBL" id="CP151503">
    <property type="protein sequence ID" value="WZN60343.1"/>
    <property type="molecule type" value="Genomic_DNA"/>
</dbReference>
<dbReference type="EC" id="5.4.99.-" evidence="4"/>
<keyword evidence="2" id="KW-0677">Repeat</keyword>
<keyword evidence="9" id="KW-1185">Reference proteome</keyword>
<dbReference type="InterPro" id="IPR032697">
    <property type="entry name" value="SQ_cyclase_N"/>
</dbReference>
<feature type="compositionally biased region" description="Basic and acidic residues" evidence="5">
    <location>
        <begin position="105"/>
        <end position="118"/>
    </location>
</feature>
<dbReference type="Gene3D" id="1.50.10.20">
    <property type="match status" value="2"/>
</dbReference>
<reference evidence="8 9" key="1">
    <citation type="submission" date="2024-03" db="EMBL/GenBank/DDBJ databases">
        <title>Complete genome sequence of the green alga Chloropicon roscoffensis RCC1871.</title>
        <authorList>
            <person name="Lemieux C."/>
            <person name="Pombert J.-F."/>
            <person name="Otis C."/>
            <person name="Turmel M."/>
        </authorList>
    </citation>
    <scope>NUCLEOTIDE SEQUENCE [LARGE SCALE GENOMIC DNA]</scope>
    <source>
        <strain evidence="8 9">RCC1871</strain>
    </source>
</reference>
<protein>
    <recommendedName>
        <fullName evidence="4">Terpene cyclase/mutase family member</fullName>
        <ecNumber evidence="4">5.4.99.-</ecNumber>
    </recommendedName>
</protein>
<dbReference type="Pfam" id="PF13249">
    <property type="entry name" value="SQHop_cyclase_N"/>
    <property type="match status" value="1"/>
</dbReference>
<evidence type="ECO:0000256" key="2">
    <source>
        <dbReference type="ARBA" id="ARBA00022737"/>
    </source>
</evidence>
<evidence type="ECO:0000313" key="8">
    <source>
        <dbReference type="EMBL" id="WZN60343.1"/>
    </source>
</evidence>
<proteinExistence type="inferred from homology"/>
<comment type="similarity">
    <text evidence="1 4">Belongs to the terpene cyclase/mutase family.</text>
</comment>
<dbReference type="Pfam" id="PF13243">
    <property type="entry name" value="SQHop_cyclase_C"/>
    <property type="match status" value="1"/>
</dbReference>
<gene>
    <name evidence="8" type="ORF">HKI87_03g18720</name>
</gene>
<evidence type="ECO:0000259" key="7">
    <source>
        <dbReference type="Pfam" id="PF13249"/>
    </source>
</evidence>
<evidence type="ECO:0000313" key="9">
    <source>
        <dbReference type="Proteomes" id="UP001472866"/>
    </source>
</evidence>
<evidence type="ECO:0000256" key="1">
    <source>
        <dbReference type="ARBA" id="ARBA00009755"/>
    </source>
</evidence>
<dbReference type="GO" id="GO:0005811">
    <property type="term" value="C:lipid droplet"/>
    <property type="evidence" value="ECO:0007669"/>
    <property type="project" value="InterPro"/>
</dbReference>
<dbReference type="NCBIfam" id="TIGR01787">
    <property type="entry name" value="squalene_cyclas"/>
    <property type="match status" value="1"/>
</dbReference>
<dbReference type="InterPro" id="IPR032696">
    <property type="entry name" value="SQ_cyclase_C"/>
</dbReference>
<dbReference type="FunFam" id="1.50.10.20:FF:000002">
    <property type="entry name" value="Terpene cyclase/mutase family member"/>
    <property type="match status" value="1"/>
</dbReference>
<dbReference type="InterPro" id="IPR002365">
    <property type="entry name" value="Terpene_synthase_CS"/>
</dbReference>
<dbReference type="AlphaFoldDB" id="A0AAX4P3A6"/>
<keyword evidence="3 4" id="KW-0413">Isomerase</keyword>
<evidence type="ECO:0000259" key="6">
    <source>
        <dbReference type="Pfam" id="PF13243"/>
    </source>
</evidence>
<name>A0AAX4P3A6_9CHLO</name>
<dbReference type="SUPFAM" id="SSF48239">
    <property type="entry name" value="Terpenoid cyclases/Protein prenyltransferases"/>
    <property type="match status" value="2"/>
</dbReference>
<dbReference type="PANTHER" id="PTHR11764:SF20">
    <property type="entry name" value="LANOSTEROL SYNTHASE"/>
    <property type="match status" value="1"/>
</dbReference>
<evidence type="ECO:0000256" key="4">
    <source>
        <dbReference type="RuleBase" id="RU362003"/>
    </source>
</evidence>